<evidence type="ECO:0000259" key="2">
    <source>
        <dbReference type="Pfam" id="PF01551"/>
    </source>
</evidence>
<sequence length="1296" mass="134156">MARTLGDAFVTVRPDTSVFPRELERDLRAIFSRASGRGVTDVEVGADTRQLPRQLQADVRAITARVSRGGGADVEVGADTRRLPRVLEGRVIEASRRVSRSGAGDVEVGVDGARLPRELQTRVEDAARRVERSGASEVEVRPDTRRFDREVPERIGRTMRRAAGVAAAAFGALQVGSFFKDAVAQASDLDESMNVVSLTFREATPELDTFFKTSAQSIGLTEAAARQAASNIGGLLNNMGYTRSESAQTSKAVLTLGADLGSAFNKDPAQAVEAIGAALRGETEPIRAFNVTIDDARVKAKALEMGMYSGKGALDANAKAQATLALITQQTADVQGDFANTSTGLANAQRIAAAGWGNLTGVIGKGLLPAQTTLVNQVNTAVLPALTALAEEKAPAVGAALGDAAEQVGAFIVGLDRRGPIDGFTGRANTAGLGVRALFDAMRDGDVTSDGFVGDMERAGVKIGEVIDVVKDAGDQVQRAATVARAAFAGEDVTTVGWLGRVGDAAYAARDAVDAIAAFDWSSLGAAIKGAAGDGDELGPALSSIATSAGELLPFVVELIREVPSLSDVLSVAAPVLGFFADHVDTLIELMPLLVAGFVAVKVAQAAGNVAMAAAVPLRVAEILSNQRHTAALAANTVAINASSAATKGATASEVASTVAKNGGVVASTKQVAATVAARVAQVASTVATGAMTAAQWALNAAMTANPIGLVIAALALLVGGLVFAYKNSETFRNIVDGALRAVADAGRWMWENVLQPVFQALVAAVIDGWLRFQEFRDRLSAVWEVVKIAFREGARAAVGSFLDLVEKVIRGAADAFGWVPGIGPKLQTAADEFSKFKDKVNAQLSGIQDRDVNIRAQLDAGAKYLAASRGVSASEAQALARKMLASGGAVRGPGTETSDSIPAMLSNNEHVWSAKEVSAAGGHAAVEAMRRGVLRRRDGGPVVNGRESAARFGRAYDAATDVMFEDGSWRPRTAGGTAAGAAAAAAARAELARRQGSSSSPGRTGRGVHVTSTTPPTGAIDDLVGTLNASSLRLVQEGAAAVSTMTGAVNKAAAAAAVATSNGTGPLPPTAGPWMRPMRGGRVTSEFGMRFHPIRRVMRLHNGIDLAGGANGGQVYAMQAGRVLSAGPSGSYGNFVQIAHAGGYVTGYAHLRAIQARAGQVIARGGLVGLEGATGGVTGKHLHQNVKLNGSFINPRRLGVYDDGGVATGRGYLPKLTPRPERVLSPRQTDTYDRSLPVLERLVELVEQRGQLTGAGEQQIGGLYVSGDVVIRSDEDLRELQRSQRDALAAAGLLS</sequence>
<evidence type="ECO:0000313" key="4">
    <source>
        <dbReference type="Proteomes" id="UP000555552"/>
    </source>
</evidence>
<dbReference type="PANTHER" id="PTHR21666">
    <property type="entry name" value="PEPTIDASE-RELATED"/>
    <property type="match status" value="1"/>
</dbReference>
<accession>A0A849BVQ3</accession>
<dbReference type="InterPro" id="IPR050570">
    <property type="entry name" value="Cell_wall_metabolism_enzyme"/>
</dbReference>
<dbReference type="Gene3D" id="2.70.70.10">
    <property type="entry name" value="Glucose Permease (Domain IIA)"/>
    <property type="match status" value="1"/>
</dbReference>
<dbReference type="Pfam" id="PF01551">
    <property type="entry name" value="Peptidase_M23"/>
    <property type="match status" value="1"/>
</dbReference>
<feature type="compositionally biased region" description="Low complexity" evidence="1">
    <location>
        <begin position="990"/>
        <end position="1004"/>
    </location>
</feature>
<dbReference type="SUPFAM" id="SSF51261">
    <property type="entry name" value="Duplicated hybrid motif"/>
    <property type="match status" value="1"/>
</dbReference>
<dbReference type="GO" id="GO:0004222">
    <property type="term" value="F:metalloendopeptidase activity"/>
    <property type="evidence" value="ECO:0007669"/>
    <property type="project" value="TreeGrafter"/>
</dbReference>
<reference evidence="3 4" key="1">
    <citation type="submission" date="2020-05" db="EMBL/GenBank/DDBJ databases">
        <title>MicrobeNet Type strains.</title>
        <authorList>
            <person name="Nicholson A.C."/>
        </authorList>
    </citation>
    <scope>NUCLEOTIDE SEQUENCE [LARGE SCALE GENOMIC DNA]</scope>
    <source>
        <strain evidence="3 4">JCM 14547</strain>
    </source>
</reference>
<dbReference type="Proteomes" id="UP000555552">
    <property type="component" value="Unassembled WGS sequence"/>
</dbReference>
<dbReference type="InterPro" id="IPR016047">
    <property type="entry name" value="M23ase_b-sheet_dom"/>
</dbReference>
<feature type="region of interest" description="Disordered" evidence="1">
    <location>
        <begin position="990"/>
        <end position="1020"/>
    </location>
</feature>
<dbReference type="CDD" id="cd12797">
    <property type="entry name" value="M23_peptidase"/>
    <property type="match status" value="1"/>
</dbReference>
<feature type="domain" description="M23ase beta-sheet core" evidence="2">
    <location>
        <begin position="1101"/>
        <end position="1196"/>
    </location>
</feature>
<dbReference type="InterPro" id="IPR011055">
    <property type="entry name" value="Dup_hybrid_motif"/>
</dbReference>
<dbReference type="EMBL" id="JABEMA010000004">
    <property type="protein sequence ID" value="NNH21638.1"/>
    <property type="molecule type" value="Genomic_DNA"/>
</dbReference>
<evidence type="ECO:0000313" key="3">
    <source>
        <dbReference type="EMBL" id="NNH21638.1"/>
    </source>
</evidence>
<dbReference type="RefSeq" id="WP_171201507.1">
    <property type="nucleotide sequence ID" value="NZ_BAAANP010000006.1"/>
</dbReference>
<protein>
    <submittedName>
        <fullName evidence="3">Peptidoglycan DD-metalloendopeptidase family protein</fullName>
    </submittedName>
</protein>
<comment type="caution">
    <text evidence="3">The sequence shown here is derived from an EMBL/GenBank/DDBJ whole genome shotgun (WGS) entry which is preliminary data.</text>
</comment>
<proteinExistence type="predicted"/>
<name>A0A849BVQ3_9ACTN</name>
<keyword evidence="4" id="KW-1185">Reference proteome</keyword>
<evidence type="ECO:0000256" key="1">
    <source>
        <dbReference type="SAM" id="MobiDB-lite"/>
    </source>
</evidence>
<dbReference type="PANTHER" id="PTHR21666:SF270">
    <property type="entry name" value="MUREIN HYDROLASE ACTIVATOR ENVC"/>
    <property type="match status" value="1"/>
</dbReference>
<gene>
    <name evidence="3" type="ORF">HLB09_00765</name>
</gene>
<organism evidence="3 4">
    <name type="scientific">Pseudokineococcus marinus</name>
    <dbReference type="NCBI Taxonomy" id="351215"/>
    <lineage>
        <taxon>Bacteria</taxon>
        <taxon>Bacillati</taxon>
        <taxon>Actinomycetota</taxon>
        <taxon>Actinomycetes</taxon>
        <taxon>Kineosporiales</taxon>
        <taxon>Kineosporiaceae</taxon>
        <taxon>Pseudokineococcus</taxon>
    </lineage>
</organism>